<dbReference type="EMBL" id="FMXE01000047">
    <property type="protein sequence ID" value="SDA95864.1"/>
    <property type="molecule type" value="Genomic_DNA"/>
</dbReference>
<proteinExistence type="predicted"/>
<evidence type="ECO:0008006" key="3">
    <source>
        <dbReference type="Google" id="ProtNLM"/>
    </source>
</evidence>
<dbReference type="SUPFAM" id="SSF63825">
    <property type="entry name" value="YWTD domain"/>
    <property type="match status" value="1"/>
</dbReference>
<keyword evidence="2" id="KW-1185">Reference proteome</keyword>
<evidence type="ECO:0000313" key="2">
    <source>
        <dbReference type="Proteomes" id="UP000198756"/>
    </source>
</evidence>
<dbReference type="AlphaFoldDB" id="A0A1G5ZM75"/>
<dbReference type="Proteomes" id="UP000198756">
    <property type="component" value="Unassembled WGS sequence"/>
</dbReference>
<reference evidence="2" key="1">
    <citation type="submission" date="2016-10" db="EMBL/GenBank/DDBJ databases">
        <authorList>
            <person name="Varghese N."/>
            <person name="Submissions S."/>
        </authorList>
    </citation>
    <scope>NUCLEOTIDE SEQUENCE [LARGE SCALE GENOMIC DNA]</scope>
    <source>
        <strain evidence="2">DSM 22703</strain>
    </source>
</reference>
<dbReference type="InterPro" id="IPR025316">
    <property type="entry name" value="DUF4221"/>
</dbReference>
<dbReference type="Pfam" id="PF13970">
    <property type="entry name" value="DUF4221"/>
    <property type="match status" value="1"/>
</dbReference>
<gene>
    <name evidence="1" type="ORF">SAMN03080617_04141</name>
</gene>
<dbReference type="STRING" id="279824.SAMN03080617_04141"/>
<organism evidence="1 2">
    <name type="scientific">Algoriphagus alkaliphilus</name>
    <dbReference type="NCBI Taxonomy" id="279824"/>
    <lineage>
        <taxon>Bacteria</taxon>
        <taxon>Pseudomonadati</taxon>
        <taxon>Bacteroidota</taxon>
        <taxon>Cytophagia</taxon>
        <taxon>Cytophagales</taxon>
        <taxon>Cyclobacteriaceae</taxon>
        <taxon>Algoriphagus</taxon>
    </lineage>
</organism>
<sequence length="366" mass="41569">MIFSCGGNSSEKAESGNFLENLTFTVDTVVVNPGDKIINLSYGLGVSALSLDRKYLYQLDPNNTHINAINLDQLTLDQQYPFEEEGPNGIGPLIFEMQIMDNEELYLCGYDSYGLYTLQGEKVKTFNLNEIEGIEGLDNFTLGPRIKLSRNGNFMFSMPRDRVENTIELAVIDLETKSGKLLKIPAMEKALDYNLEFRMGNTTQFYGDVISISLIEDLVLVSNSANNKVYNYDYVKDSLYLFDYDFALVPNEKDKPIKKEVSSIEEFRIEEQIALGQIYFGNLLYDSGNNRFFRFGRVLGPKVGESQTRAGEYFLFVFDKELKLIGEAKLEGLKNIPSSAFFKDGKLWSYVNVNDELGFAVMDFKF</sequence>
<protein>
    <recommendedName>
        <fullName evidence="3">TolB-like 6-blade propeller-like</fullName>
    </recommendedName>
</protein>
<evidence type="ECO:0000313" key="1">
    <source>
        <dbReference type="EMBL" id="SDA95864.1"/>
    </source>
</evidence>
<name>A0A1G5ZM75_9BACT</name>
<accession>A0A1G5ZM75</accession>